<evidence type="ECO:0000259" key="2">
    <source>
        <dbReference type="PROSITE" id="PS51781"/>
    </source>
</evidence>
<reference evidence="3 4" key="1">
    <citation type="submission" date="2020-08" db="EMBL/GenBank/DDBJ databases">
        <title>Bridging the membrane lipid divide: bacteria of the FCB group superphylum have the potential to synthesize archaeal ether lipids.</title>
        <authorList>
            <person name="Villanueva L."/>
            <person name="Von Meijenfeldt F.A.B."/>
            <person name="Westbye A.B."/>
            <person name="Yadav S."/>
            <person name="Hopmans E.C."/>
            <person name="Dutilh B.E."/>
            <person name="Sinninghe Damste J.S."/>
        </authorList>
    </citation>
    <scope>NUCLEOTIDE SEQUENCE [LARGE SCALE GENOMIC DNA]</scope>
    <source>
        <strain evidence="3">NIOZ-UU47</strain>
    </source>
</reference>
<accession>A0A8J6TDY2</accession>
<evidence type="ECO:0000256" key="1">
    <source>
        <dbReference type="SAM" id="SignalP"/>
    </source>
</evidence>
<dbReference type="EMBL" id="JACNJZ010000054">
    <property type="protein sequence ID" value="MBC8316778.1"/>
    <property type="molecule type" value="Genomic_DNA"/>
</dbReference>
<dbReference type="Pfam" id="PF06347">
    <property type="entry name" value="SH3_4"/>
    <property type="match status" value="2"/>
</dbReference>
<dbReference type="Gene3D" id="2.30.30.40">
    <property type="entry name" value="SH3 Domains"/>
    <property type="match status" value="2"/>
</dbReference>
<dbReference type="Proteomes" id="UP000614424">
    <property type="component" value="Unassembled WGS sequence"/>
</dbReference>
<proteinExistence type="predicted"/>
<feature type="signal peptide" evidence="1">
    <location>
        <begin position="1"/>
        <end position="24"/>
    </location>
</feature>
<keyword evidence="1" id="KW-0732">Signal</keyword>
<dbReference type="SMART" id="SM00287">
    <property type="entry name" value="SH3b"/>
    <property type="match status" value="2"/>
</dbReference>
<comment type="caution">
    <text evidence="3">The sequence shown here is derived from an EMBL/GenBank/DDBJ whole genome shotgun (WGS) entry which is preliminary data.</text>
</comment>
<protein>
    <submittedName>
        <fullName evidence="3">SH3 domain-containing protein</fullName>
    </submittedName>
</protein>
<evidence type="ECO:0000313" key="4">
    <source>
        <dbReference type="Proteomes" id="UP000614424"/>
    </source>
</evidence>
<organism evidence="3 4">
    <name type="scientific">Candidatus Desulfobia pelagia</name>
    <dbReference type="NCBI Taxonomy" id="2841692"/>
    <lineage>
        <taxon>Bacteria</taxon>
        <taxon>Pseudomonadati</taxon>
        <taxon>Thermodesulfobacteriota</taxon>
        <taxon>Desulfobulbia</taxon>
        <taxon>Desulfobulbales</taxon>
        <taxon>Desulfobulbaceae</taxon>
        <taxon>Candidatus Desulfobia</taxon>
    </lineage>
</organism>
<dbReference type="PROSITE" id="PS51781">
    <property type="entry name" value="SH3B"/>
    <property type="match status" value="1"/>
</dbReference>
<sequence>MEFFMKRFGLAVLFLLFFTSIANAKMVSIAADLVNMRSGPGEKYSVVWELGKGYPLKVLETKGDWVKVIDYEQDTGWIFKSLVNRSPHLIVKKKIVNIRSGPGTGYKIVRKAQNGVVFQTLERKSGWVKVKHEEENVVGWVMRSLLWGW</sequence>
<name>A0A8J6TDY2_9BACT</name>
<feature type="chain" id="PRO_5035248227" evidence="1">
    <location>
        <begin position="25"/>
        <end position="149"/>
    </location>
</feature>
<dbReference type="InterPro" id="IPR052354">
    <property type="entry name" value="Cell_Wall_Dynamics_Protein"/>
</dbReference>
<dbReference type="AlphaFoldDB" id="A0A8J6TDY2"/>
<gene>
    <name evidence="3" type="ORF">H8E41_02665</name>
</gene>
<dbReference type="InterPro" id="IPR010466">
    <property type="entry name" value="DUF1058"/>
</dbReference>
<dbReference type="PANTHER" id="PTHR34408:SF1">
    <property type="entry name" value="GLYCOSYL HYDROLASE FAMILY 19 DOMAIN-CONTAINING PROTEIN HI_1415"/>
    <property type="match status" value="1"/>
</dbReference>
<evidence type="ECO:0000313" key="3">
    <source>
        <dbReference type="EMBL" id="MBC8316778.1"/>
    </source>
</evidence>
<dbReference type="InterPro" id="IPR003646">
    <property type="entry name" value="SH3-like_bac-type"/>
</dbReference>
<dbReference type="PANTHER" id="PTHR34408">
    <property type="entry name" value="FAMILY PROTEIN, PUTATIVE-RELATED"/>
    <property type="match status" value="1"/>
</dbReference>
<feature type="domain" description="SH3b" evidence="2">
    <location>
        <begin position="22"/>
        <end position="86"/>
    </location>
</feature>